<keyword evidence="3 8" id="KW-0812">Transmembrane</keyword>
<dbReference type="Proteomes" id="UP001152759">
    <property type="component" value="Chromosome 10"/>
</dbReference>
<sequence>MLKSCRLIFLLCLLMRTIVADSLVRQQNQKHLTSLALKICKETVRQSGQALFYLTDFTGSHLITPIIPQLHASSIQTIMINHPSELSTLEIAQHNKNMIFFLDDVDELLNLILHSDYKQTRNFASNSCEGFTHCKQTAKKLYSVSFIKNQYDENNYMPRYCVQIGDDDEPSLVNYRKICDLKIRITTAELENTAFLTNSTYHLTRHLYINNIWNSKNRIIFMLKKSSRNGINSKYTTPVDKNATQSNKIPKVSNLVPYFKFMWRFFRGMKTVICHASGCERYDPFTENILRYSGKDREEYFDFSWNDMHGKTIGHLPLDYQELNLKNERFQLSGVLNIFLQHIYNALETSLNCRIVSSIITSEDMTDRAIEIGQKFGTDLRTIHSAVFDFDDDTSKFEFSLAIESNALCIAAPLSSFVPQWLVVFRSFTPIGWILISVVFTVFVLAHHVYQLSQCGVFKHLYPRGETAVYENTSSLLTVYSYLINGSPPRVVLGRLITGRILFAIFSFSAIVISTILQGRMTDLLTSKIRYPEIETLKDLEESGLFLQVMDEDTSSGLFASRARLRSKLCSHLNHYVISVFYHLEENLSIRKRIFNGLGIPMNSTEDADQNHIAEDIFENMRVIMETDAILVNVPHYVLARNAESNVLLKNWLFQAESEHHLIKQCLIGYPVLYGFVKNLFFFEKINQIVGRFFEAGHMEKALKTAIESGALQFRAVSVAKNDPKALTLHDVQPAFVSLVIGLFLSFLTFIAELMADLFRNTKTYTFIRQIKTYICCKL</sequence>
<dbReference type="InterPro" id="IPR052192">
    <property type="entry name" value="Insect_Ionotropic_Sensory_Rcpt"/>
</dbReference>
<evidence type="ECO:0000256" key="2">
    <source>
        <dbReference type="ARBA" id="ARBA00022475"/>
    </source>
</evidence>
<reference evidence="10" key="1">
    <citation type="submission" date="2021-12" db="EMBL/GenBank/DDBJ databases">
        <authorList>
            <person name="King R."/>
        </authorList>
    </citation>
    <scope>NUCLEOTIDE SEQUENCE</scope>
</reference>
<feature type="chain" id="PRO_5040307067" description="Ionotropic receptor" evidence="9">
    <location>
        <begin position="21"/>
        <end position="779"/>
    </location>
</feature>
<evidence type="ECO:0000256" key="1">
    <source>
        <dbReference type="ARBA" id="ARBA00004651"/>
    </source>
</evidence>
<evidence type="ECO:0000256" key="4">
    <source>
        <dbReference type="ARBA" id="ARBA00022989"/>
    </source>
</evidence>
<feature type="transmembrane region" description="Helical" evidence="8">
    <location>
        <begin position="497"/>
        <end position="517"/>
    </location>
</feature>
<proteinExistence type="predicted"/>
<dbReference type="EMBL" id="OU963871">
    <property type="protein sequence ID" value="CAH0762864.1"/>
    <property type="molecule type" value="Genomic_DNA"/>
</dbReference>
<gene>
    <name evidence="10" type="ORF">BEMITA_LOCUS2948</name>
</gene>
<organism evidence="10 11">
    <name type="scientific">Bemisia tabaci</name>
    <name type="common">Sweetpotato whitefly</name>
    <name type="synonym">Aleurodes tabaci</name>
    <dbReference type="NCBI Taxonomy" id="7038"/>
    <lineage>
        <taxon>Eukaryota</taxon>
        <taxon>Metazoa</taxon>
        <taxon>Ecdysozoa</taxon>
        <taxon>Arthropoda</taxon>
        <taxon>Hexapoda</taxon>
        <taxon>Insecta</taxon>
        <taxon>Pterygota</taxon>
        <taxon>Neoptera</taxon>
        <taxon>Paraneoptera</taxon>
        <taxon>Hemiptera</taxon>
        <taxon>Sternorrhyncha</taxon>
        <taxon>Aleyrodoidea</taxon>
        <taxon>Aleyrodidae</taxon>
        <taxon>Aleyrodinae</taxon>
        <taxon>Bemisia</taxon>
    </lineage>
</organism>
<dbReference type="PANTHER" id="PTHR42643:SF38">
    <property type="entry name" value="IONOTROPIC RECEPTOR 100A"/>
    <property type="match status" value="1"/>
</dbReference>
<evidence type="ECO:0000256" key="8">
    <source>
        <dbReference type="SAM" id="Phobius"/>
    </source>
</evidence>
<dbReference type="AlphaFoldDB" id="A0A9P0CB06"/>
<evidence type="ECO:0000256" key="9">
    <source>
        <dbReference type="SAM" id="SignalP"/>
    </source>
</evidence>
<comment type="subcellular location">
    <subcellularLocation>
        <location evidence="1">Cell membrane</location>
        <topology evidence="1">Multi-pass membrane protein</topology>
    </subcellularLocation>
</comment>
<dbReference type="PANTHER" id="PTHR42643">
    <property type="entry name" value="IONOTROPIC RECEPTOR 20A-RELATED"/>
    <property type="match status" value="1"/>
</dbReference>
<keyword evidence="6" id="KW-0675">Receptor</keyword>
<keyword evidence="9" id="KW-0732">Signal</keyword>
<keyword evidence="5 8" id="KW-0472">Membrane</keyword>
<keyword evidence="2" id="KW-1003">Cell membrane</keyword>
<accession>A0A9P0CB06</accession>
<protein>
    <recommendedName>
        <fullName evidence="12">Ionotropic receptor</fullName>
    </recommendedName>
</protein>
<dbReference type="GO" id="GO:0005886">
    <property type="term" value="C:plasma membrane"/>
    <property type="evidence" value="ECO:0007669"/>
    <property type="project" value="UniProtKB-SubCell"/>
</dbReference>
<evidence type="ECO:0000256" key="7">
    <source>
        <dbReference type="ARBA" id="ARBA00023180"/>
    </source>
</evidence>
<evidence type="ECO:0000256" key="5">
    <source>
        <dbReference type="ARBA" id="ARBA00023136"/>
    </source>
</evidence>
<evidence type="ECO:0000256" key="3">
    <source>
        <dbReference type="ARBA" id="ARBA00022692"/>
    </source>
</evidence>
<feature type="transmembrane region" description="Helical" evidence="8">
    <location>
        <begin position="735"/>
        <end position="759"/>
    </location>
</feature>
<keyword evidence="4 8" id="KW-1133">Transmembrane helix</keyword>
<evidence type="ECO:0000256" key="6">
    <source>
        <dbReference type="ARBA" id="ARBA00023170"/>
    </source>
</evidence>
<feature type="signal peptide" evidence="9">
    <location>
        <begin position="1"/>
        <end position="20"/>
    </location>
</feature>
<evidence type="ECO:0000313" key="11">
    <source>
        <dbReference type="Proteomes" id="UP001152759"/>
    </source>
</evidence>
<feature type="transmembrane region" description="Helical" evidence="8">
    <location>
        <begin position="431"/>
        <end position="450"/>
    </location>
</feature>
<evidence type="ECO:0000313" key="10">
    <source>
        <dbReference type="EMBL" id="CAH0762864.1"/>
    </source>
</evidence>
<keyword evidence="11" id="KW-1185">Reference proteome</keyword>
<name>A0A9P0CB06_BEMTA</name>
<keyword evidence="7" id="KW-0325">Glycoprotein</keyword>
<evidence type="ECO:0008006" key="12">
    <source>
        <dbReference type="Google" id="ProtNLM"/>
    </source>
</evidence>